<proteinExistence type="predicted"/>
<dbReference type="Proteomes" id="UP000762110">
    <property type="component" value="Unassembled WGS sequence"/>
</dbReference>
<keyword evidence="1" id="KW-0472">Membrane</keyword>
<accession>A0ABX2DG83</accession>
<gene>
    <name evidence="2" type="ORF">HQN85_15300</name>
</gene>
<organism evidence="2 3">
    <name type="scientific">Pedobacter boryungensis</name>
    <dbReference type="NCBI Taxonomy" id="869962"/>
    <lineage>
        <taxon>Bacteria</taxon>
        <taxon>Pseudomonadati</taxon>
        <taxon>Bacteroidota</taxon>
        <taxon>Sphingobacteriia</taxon>
        <taxon>Sphingobacteriales</taxon>
        <taxon>Sphingobacteriaceae</taxon>
        <taxon>Pedobacter</taxon>
    </lineage>
</organism>
<keyword evidence="3" id="KW-1185">Reference proteome</keyword>
<evidence type="ECO:0000313" key="3">
    <source>
        <dbReference type="Proteomes" id="UP000762110"/>
    </source>
</evidence>
<sequence length="204" mass="23511">MKFSEDLQKLIPFGYLFLVVMGILKESVTFYQLGINILKYSTIMDVLISPIATLTTHPITFFTIVSIFVSCYYLPSILYKYDHKKWVKKMFELKHTKIDLPEVEIKKYYFLVSIKSLAVGLLSVYLGYGLAEGFFVSKRIKNGDLKYDYLLNYTSGESEQISLIGSNSVYYFYLSKGNKDIKIAPVAAIKNIELTKNRMFNDSK</sequence>
<feature type="transmembrane region" description="Helical" evidence="1">
    <location>
        <begin position="12"/>
        <end position="34"/>
    </location>
</feature>
<dbReference type="EMBL" id="JABMKV010000005">
    <property type="protein sequence ID" value="NQX33103.1"/>
    <property type="molecule type" value="Genomic_DNA"/>
</dbReference>
<reference evidence="2 3" key="1">
    <citation type="submission" date="2020-05" db="EMBL/GenBank/DDBJ databases">
        <title>Description of Pedobacter foliorum sp. nov.</title>
        <authorList>
            <person name="Qi S."/>
            <person name="Carlier A."/>
            <person name="Cnockaert M."/>
            <person name="Vandamme P."/>
        </authorList>
    </citation>
    <scope>NUCLEOTIDE SEQUENCE [LARGE SCALE GENOMIC DNA]</scope>
    <source>
        <strain evidence="2 3">LMG 31300</strain>
    </source>
</reference>
<evidence type="ECO:0000256" key="1">
    <source>
        <dbReference type="SAM" id="Phobius"/>
    </source>
</evidence>
<dbReference type="RefSeq" id="WP_173273887.1">
    <property type="nucleotide sequence ID" value="NZ_JABMKV010000005.1"/>
</dbReference>
<keyword evidence="1" id="KW-1133">Transmembrane helix</keyword>
<feature type="transmembrane region" description="Helical" evidence="1">
    <location>
        <begin position="46"/>
        <end position="75"/>
    </location>
</feature>
<comment type="caution">
    <text evidence="2">The sequence shown here is derived from an EMBL/GenBank/DDBJ whole genome shotgun (WGS) entry which is preliminary data.</text>
</comment>
<name>A0ABX2DG83_9SPHI</name>
<protein>
    <submittedName>
        <fullName evidence="2">Uncharacterized protein</fullName>
    </submittedName>
</protein>
<evidence type="ECO:0000313" key="2">
    <source>
        <dbReference type="EMBL" id="NQX33103.1"/>
    </source>
</evidence>
<feature type="transmembrane region" description="Helical" evidence="1">
    <location>
        <begin position="108"/>
        <end position="131"/>
    </location>
</feature>
<keyword evidence="1" id="KW-0812">Transmembrane</keyword>